<dbReference type="GO" id="GO:0003712">
    <property type="term" value="F:transcription coregulator activity"/>
    <property type="evidence" value="ECO:0007669"/>
    <property type="project" value="TreeGrafter"/>
</dbReference>
<dbReference type="SUPFAM" id="SSF51197">
    <property type="entry name" value="Clavaminate synthase-like"/>
    <property type="match status" value="1"/>
</dbReference>
<feature type="region of interest" description="Disordered" evidence="4">
    <location>
        <begin position="1"/>
        <end position="81"/>
    </location>
</feature>
<accession>A0A158QW12</accession>
<evidence type="ECO:0000313" key="6">
    <source>
        <dbReference type="EMBL" id="VDD82932.1"/>
    </source>
</evidence>
<dbReference type="GO" id="GO:0000785">
    <property type="term" value="C:chromatin"/>
    <property type="evidence" value="ECO:0007669"/>
    <property type="project" value="TreeGrafter"/>
</dbReference>
<feature type="compositionally biased region" description="Polar residues" evidence="4">
    <location>
        <begin position="665"/>
        <end position="677"/>
    </location>
</feature>
<dbReference type="Gene3D" id="2.60.120.650">
    <property type="entry name" value="Cupin"/>
    <property type="match status" value="1"/>
</dbReference>
<protein>
    <recommendedName>
        <fullName evidence="5">JmjC domain-containing protein</fullName>
    </recommendedName>
</protein>
<feature type="compositionally biased region" description="Polar residues" evidence="4">
    <location>
        <begin position="870"/>
        <end position="883"/>
    </location>
</feature>
<feature type="compositionally biased region" description="Polar residues" evidence="4">
    <location>
        <begin position="1835"/>
        <end position="1853"/>
    </location>
</feature>
<feature type="region of interest" description="Disordered" evidence="4">
    <location>
        <begin position="146"/>
        <end position="248"/>
    </location>
</feature>
<evidence type="ECO:0000256" key="2">
    <source>
        <dbReference type="ARBA" id="ARBA00022723"/>
    </source>
</evidence>
<comment type="subcellular location">
    <subcellularLocation>
        <location evidence="1">Nucleus</location>
    </subcellularLocation>
</comment>
<dbReference type="PANTHER" id="PTHR12549:SF38">
    <property type="entry name" value="JMJC DOMAIN-CONTAINING HISTONE DEMETHYLASE 2, ISOFORM A"/>
    <property type="match status" value="1"/>
</dbReference>
<dbReference type="EMBL" id="UXSR01005601">
    <property type="protein sequence ID" value="VDD82932.1"/>
    <property type="molecule type" value="Genomic_DNA"/>
</dbReference>
<evidence type="ECO:0000256" key="3">
    <source>
        <dbReference type="ARBA" id="ARBA00023242"/>
    </source>
</evidence>
<evidence type="ECO:0000256" key="1">
    <source>
        <dbReference type="ARBA" id="ARBA00004123"/>
    </source>
</evidence>
<feature type="compositionally biased region" description="Polar residues" evidence="4">
    <location>
        <begin position="195"/>
        <end position="205"/>
    </location>
</feature>
<feature type="compositionally biased region" description="Acidic residues" evidence="4">
    <location>
        <begin position="893"/>
        <end position="902"/>
    </location>
</feature>
<proteinExistence type="predicted"/>
<feature type="domain" description="JmjC" evidence="5">
    <location>
        <begin position="1615"/>
        <end position="1978"/>
    </location>
</feature>
<feature type="region of interest" description="Disordered" evidence="4">
    <location>
        <begin position="590"/>
        <end position="622"/>
    </location>
</feature>
<feature type="compositionally biased region" description="Low complexity" evidence="4">
    <location>
        <begin position="648"/>
        <end position="664"/>
    </location>
</feature>
<feature type="region of interest" description="Disordered" evidence="4">
    <location>
        <begin position="1049"/>
        <end position="1087"/>
    </location>
</feature>
<reference evidence="6 7" key="1">
    <citation type="submission" date="2018-10" db="EMBL/GenBank/DDBJ databases">
        <authorList>
            <consortium name="Pathogen Informatics"/>
        </authorList>
    </citation>
    <scope>NUCLEOTIDE SEQUENCE [LARGE SCALE GENOMIC DNA]</scope>
</reference>
<dbReference type="GO" id="GO:0046872">
    <property type="term" value="F:metal ion binding"/>
    <property type="evidence" value="ECO:0007669"/>
    <property type="project" value="UniProtKB-KW"/>
</dbReference>
<keyword evidence="7" id="KW-1185">Reference proteome</keyword>
<gene>
    <name evidence="6" type="ORF">MCOS_LOCUS8935</name>
</gene>
<dbReference type="GO" id="GO:0000118">
    <property type="term" value="C:histone deacetylase complex"/>
    <property type="evidence" value="ECO:0007669"/>
    <property type="project" value="TreeGrafter"/>
</dbReference>
<evidence type="ECO:0000259" key="5">
    <source>
        <dbReference type="SMART" id="SM00558"/>
    </source>
</evidence>
<feature type="region of interest" description="Disordered" evidence="4">
    <location>
        <begin position="341"/>
        <end position="389"/>
    </location>
</feature>
<feature type="region of interest" description="Disordered" evidence="4">
    <location>
        <begin position="817"/>
        <end position="917"/>
    </location>
</feature>
<dbReference type="GO" id="GO:0031490">
    <property type="term" value="F:chromatin DNA binding"/>
    <property type="evidence" value="ECO:0007669"/>
    <property type="project" value="TreeGrafter"/>
</dbReference>
<dbReference type="InterPro" id="IPR045109">
    <property type="entry name" value="LSDs-like"/>
</dbReference>
<keyword evidence="2" id="KW-0479">Metal-binding</keyword>
<dbReference type="SMART" id="SM00558">
    <property type="entry name" value="JmjC"/>
    <property type="match status" value="1"/>
</dbReference>
<feature type="compositionally biased region" description="Low complexity" evidence="4">
    <location>
        <begin position="783"/>
        <end position="793"/>
    </location>
</feature>
<feature type="region of interest" description="Disordered" evidence="4">
    <location>
        <begin position="1383"/>
        <end position="1431"/>
    </location>
</feature>
<feature type="compositionally biased region" description="Polar residues" evidence="4">
    <location>
        <begin position="45"/>
        <end position="56"/>
    </location>
</feature>
<feature type="compositionally biased region" description="Basic residues" evidence="4">
    <location>
        <begin position="1064"/>
        <end position="1076"/>
    </location>
</feature>
<evidence type="ECO:0000313" key="7">
    <source>
        <dbReference type="Proteomes" id="UP000267029"/>
    </source>
</evidence>
<feature type="region of interest" description="Disordered" evidence="4">
    <location>
        <begin position="1835"/>
        <end position="1854"/>
    </location>
</feature>
<feature type="compositionally biased region" description="Polar residues" evidence="4">
    <location>
        <begin position="1263"/>
        <end position="1272"/>
    </location>
</feature>
<name>A0A158QW12_MESCO</name>
<dbReference type="GO" id="GO:0006357">
    <property type="term" value="P:regulation of transcription by RNA polymerase II"/>
    <property type="evidence" value="ECO:0007669"/>
    <property type="project" value="TreeGrafter"/>
</dbReference>
<dbReference type="STRING" id="53468.A0A158QW12"/>
<dbReference type="InterPro" id="IPR003347">
    <property type="entry name" value="JmjC_dom"/>
</dbReference>
<feature type="compositionally biased region" description="Low complexity" evidence="4">
    <location>
        <begin position="1049"/>
        <end position="1060"/>
    </location>
</feature>
<dbReference type="Proteomes" id="UP000267029">
    <property type="component" value="Unassembled WGS sequence"/>
</dbReference>
<feature type="compositionally biased region" description="Polar residues" evidence="4">
    <location>
        <begin position="18"/>
        <end position="32"/>
    </location>
</feature>
<feature type="region of interest" description="Disordered" evidence="4">
    <location>
        <begin position="1253"/>
        <end position="1272"/>
    </location>
</feature>
<sequence>MKKRLVAASTDPNGLMSFGSQMSNNLNDVTSQPPDCPFPPKPCWSSESRQQFTAPTNKIGAGLATSSKSECPPGTVDENRNSVSFVPPVTNQNQSAAPKKPDLNHVSVTPNQFIEALLHNPQLASRGLQPQHAAFAQLLFEEMTKNQLAQQQQQSRTHPQRATPDKLLITSRSPPLRSPPEPIRGYVDNAHSRSRTSFTHSPALQSPSPHPFPPPSRSSGASRNPPSRPLTASEYNTSPSSSSYNHQLRLPTPADQQVKNHIDKVRQTAPLASPQMDKLYSTALLYLMANQQPQQQQLLGHTSQHLSFPPHSDNEKKLLIDYSKVGGFDVTRYDAACPESGQAQWKMESPLSSRAPKSDLCSSQMRPQSSEPYTRPIPPPATSVDPAYYPWPKTEPSSSSCSFSSPSNYSTIDILRESKQASESMKPTNKLLTTSGVFYPEKQQTAHPPPAPPSSLTSSIKKQSDAVDHHFRMALSNSRGNSKPESPSLGNANLDGVTVEGQKNPPPISQSSSMAQAVHHGVSSCSSSSSINSMTLLDRDANSPGRKPFLLPPPKSENRINNEACKFSLKKRLIQRYQADATTELAAESAAAKQVNIPEKQQQQQQQTKPEPGANSTEKSEPSIASYAFLSSSTSTEVPKVKEECPFPSARESPASPVVSPSVVNGSDLTPSKDSADTTTCFAKRGVNYATRRHPPVRASKIAPLMCSLSETSLPSTMTASSCKRARGSVAKQHYGVITARKRTTASRSSRTSRTKTNKPRFYNNRVSSPAAASDTAIHGGSRNRTTSVRSTTEQAQSEFYFNGQDEDGESMIVEEAGEGSRGATTNRRWFGTRKRKSNSAFSGPPLRVKVSRRFMEEGGPAKRPRWSKRSLTTRSHGQSKTAPSALLRNYAEVDEESEDEGEERRAEGEKAYNTADLDTTIRADQENFGEEVEEEDGRGESLICRRCGQSVRAIGSGHQTDRFDFQCCEEKLSLEEIRKRLPPPPDLAVLSHRSLCGGELGGRDSDAVGSDTEVPFLQLNSCTELEKLKPSFRCRACREACRLASTTTVETNTSSDTSSPKNNARRRGIHNRNHSASRGNGEPGGDSKAALATVSVFCRFWGFRKLCYDNKGLLGVADFCRTSEADAIDRSLWAMHHRVSPSLSRHNAIYCLERLGAVACRLMLSELSILSSSTTSSGPVIRQCCPTPANSSSRTYISPSLQVAWKRPVQGVREMCDVCETTMFNSHWVCTKCGYSVCSACYYAKATSYAKAKDSPDPLGDATSSVASTTQESVADDDGIKCLSSSVVELSYEDYSVRQPWSTCSASRRPHDPCKMMLTALLPYGSLHRLWHRLHRIVPRLDCPCACASAEPPPNTSYSPASSTDTSAATSLDLLADLALKSTASSGDGSPEDGAAPDADGERRECNQKAGSPGVLYLRDGDSGNSKAFQGEKIPDRRYSVATVIGCWYKHKHRRAPTCRGFVRRSERAASRMSFLRQTRFFITATATQELLKPAPLSRGLESVPPPINFLSPSFQRHWATNQPVVVTGCEKHFNASLWTPRSLSRESSSSSHIVLVDCETNLIVPRHPVRAFWEAFEPHPNNSKRSSAKESTKSMQHLKIREWPPLGDLAELHPDRYADFTAHLPIPEYTHREGELNLAARLPSFFVRPDLGPRLHIAHDLSSQPKPIQNRLLAGPVCVEKGTAFARCCVSCIRRVTRTMWASGSHLGVVPSPVHAVLRSAPCRITRVGTMNLRVDVTDVINVLMYTSRSTDQAPQKAGEGQLRAFLKSAGVDVSEVNGKCISSASSARGKFPQRIKVCPRPLKGLPGALWHVFRPCDLPALRDYLTKLNKSSASPQYRGSETASNRNSSAHAVGGDVIHDQRMYLSQQQLEDLKAKTGIKPYTVLQFLGDAVFIPAGSVHQFARGNKTASAWGESLFCVSVIKGAVTRRAAPRRDKLASTLGAAVRNLANCVNVSSDFISPEHVPQCLELTEEFRRLPRNHPCHEDKLQVKNMIYHTVKDALSTVLDSETTDH</sequence>
<dbReference type="PANTHER" id="PTHR12549">
    <property type="entry name" value="JMJC DOMAIN-CONTAINING HISTONE DEMETHYLATION PROTEIN"/>
    <property type="match status" value="1"/>
</dbReference>
<feature type="compositionally biased region" description="Polar residues" evidence="4">
    <location>
        <begin position="360"/>
        <end position="372"/>
    </location>
</feature>
<feature type="region of interest" description="Disordered" evidence="4">
    <location>
        <begin position="441"/>
        <end position="464"/>
    </location>
</feature>
<feature type="compositionally biased region" description="Low complexity" evidence="4">
    <location>
        <begin position="523"/>
        <end position="533"/>
    </location>
</feature>
<feature type="compositionally biased region" description="Polar residues" evidence="4">
    <location>
        <begin position="476"/>
        <end position="491"/>
    </location>
</feature>
<feature type="compositionally biased region" description="Basic residues" evidence="4">
    <location>
        <begin position="741"/>
        <end position="759"/>
    </location>
</feature>
<dbReference type="OrthoDB" id="1667110at2759"/>
<organism evidence="6 7">
    <name type="scientific">Mesocestoides corti</name>
    <name type="common">Flatworm</name>
    <dbReference type="NCBI Taxonomy" id="53468"/>
    <lineage>
        <taxon>Eukaryota</taxon>
        <taxon>Metazoa</taxon>
        <taxon>Spiralia</taxon>
        <taxon>Lophotrochozoa</taxon>
        <taxon>Platyhelminthes</taxon>
        <taxon>Cestoda</taxon>
        <taxon>Eucestoda</taxon>
        <taxon>Cyclophyllidea</taxon>
        <taxon>Mesocestoididae</taxon>
        <taxon>Mesocestoides</taxon>
    </lineage>
</organism>
<evidence type="ECO:0000256" key="4">
    <source>
        <dbReference type="SAM" id="MobiDB-lite"/>
    </source>
</evidence>
<dbReference type="GO" id="GO:0032454">
    <property type="term" value="F:histone H3K9 demethylase activity"/>
    <property type="evidence" value="ECO:0007669"/>
    <property type="project" value="InterPro"/>
</dbReference>
<keyword evidence="3" id="KW-0539">Nucleus</keyword>
<feature type="region of interest" description="Disordered" evidence="4">
    <location>
        <begin position="640"/>
        <end position="677"/>
    </location>
</feature>
<feature type="region of interest" description="Disordered" evidence="4">
    <location>
        <begin position="741"/>
        <end position="795"/>
    </location>
</feature>
<feature type="region of interest" description="Disordered" evidence="4">
    <location>
        <begin position="476"/>
        <end position="559"/>
    </location>
</feature>